<evidence type="ECO:0000313" key="2">
    <source>
        <dbReference type="EMBL" id="SHN31360.1"/>
    </source>
</evidence>
<keyword evidence="3" id="KW-1185">Reference proteome</keyword>
<gene>
    <name evidence="2" type="ORF">SAMN04488057_11918</name>
</gene>
<dbReference type="CDD" id="cd00229">
    <property type="entry name" value="SGNH_hydrolase"/>
    <property type="match status" value="1"/>
</dbReference>
<dbReference type="SUPFAM" id="SSF52266">
    <property type="entry name" value="SGNH hydrolase"/>
    <property type="match status" value="1"/>
</dbReference>
<dbReference type="AlphaFoldDB" id="A0A1M7QJR3"/>
<organism evidence="2 3">
    <name type="scientific">Cyclobacterium lianum</name>
    <dbReference type="NCBI Taxonomy" id="388280"/>
    <lineage>
        <taxon>Bacteria</taxon>
        <taxon>Pseudomonadati</taxon>
        <taxon>Bacteroidota</taxon>
        <taxon>Cytophagia</taxon>
        <taxon>Cytophagales</taxon>
        <taxon>Cyclobacteriaceae</taxon>
        <taxon>Cyclobacterium</taxon>
    </lineage>
</organism>
<dbReference type="InterPro" id="IPR036514">
    <property type="entry name" value="SGNH_hydro_sf"/>
</dbReference>
<dbReference type="InterPro" id="IPR013830">
    <property type="entry name" value="SGNH_hydro"/>
</dbReference>
<name>A0A1M7QJR3_9BACT</name>
<accession>A0A1M7QJR3</accession>
<dbReference type="RefSeq" id="WP_084097532.1">
    <property type="nucleotide sequence ID" value="NZ_FRCY01000019.1"/>
</dbReference>
<sequence length="226" mass="25253">MKISKLVGYLSIMVFVMGAGEPKLPQVFVIGDSISMQYGPYLKQYLSGFCRYDRKRAEGSSAEDLDNPAGANGGDSGMVLGYLRVKLDDPAFRPDVLLLNCGLHDIKTNVQTGERQISKELYRQNLEEIYRLLAAKGIPLVWMRSTPVDDAQHNVNQKSFYRYAADLAAYNAIADEVFASKGVPVIDLHQYTLNLGTNLYIDHVHFDEQTRMLQAAFIAGFLHAIL</sequence>
<protein>
    <submittedName>
        <fullName evidence="2">Lysophospholipase L1</fullName>
    </submittedName>
</protein>
<dbReference type="Gene3D" id="3.40.50.1110">
    <property type="entry name" value="SGNH hydrolase"/>
    <property type="match status" value="1"/>
</dbReference>
<dbReference type="EMBL" id="FRCY01000019">
    <property type="protein sequence ID" value="SHN31360.1"/>
    <property type="molecule type" value="Genomic_DNA"/>
</dbReference>
<dbReference type="PANTHER" id="PTHR30383:SF26">
    <property type="entry name" value="SGNH HYDROLASE-TYPE ESTERASE DOMAIN-CONTAINING PROTEIN"/>
    <property type="match status" value="1"/>
</dbReference>
<dbReference type="STRING" id="388280.SAMN04488057_11918"/>
<feature type="domain" description="SGNH hydrolase-type esterase" evidence="1">
    <location>
        <begin position="29"/>
        <end position="208"/>
    </location>
</feature>
<proteinExistence type="predicted"/>
<dbReference type="GO" id="GO:0004622">
    <property type="term" value="F:phosphatidylcholine lysophospholipase activity"/>
    <property type="evidence" value="ECO:0007669"/>
    <property type="project" value="TreeGrafter"/>
</dbReference>
<dbReference type="InterPro" id="IPR051532">
    <property type="entry name" value="Ester_Hydrolysis_Enzymes"/>
</dbReference>
<dbReference type="Proteomes" id="UP000184513">
    <property type="component" value="Unassembled WGS sequence"/>
</dbReference>
<dbReference type="OrthoDB" id="1953620at2"/>
<evidence type="ECO:0000313" key="3">
    <source>
        <dbReference type="Proteomes" id="UP000184513"/>
    </source>
</evidence>
<dbReference type="PANTHER" id="PTHR30383">
    <property type="entry name" value="THIOESTERASE 1/PROTEASE 1/LYSOPHOSPHOLIPASE L1"/>
    <property type="match status" value="1"/>
</dbReference>
<evidence type="ECO:0000259" key="1">
    <source>
        <dbReference type="Pfam" id="PF13472"/>
    </source>
</evidence>
<dbReference type="Pfam" id="PF13472">
    <property type="entry name" value="Lipase_GDSL_2"/>
    <property type="match status" value="1"/>
</dbReference>
<reference evidence="2 3" key="1">
    <citation type="submission" date="2016-11" db="EMBL/GenBank/DDBJ databases">
        <authorList>
            <person name="Jaros S."/>
            <person name="Januszkiewicz K."/>
            <person name="Wedrychowicz H."/>
        </authorList>
    </citation>
    <scope>NUCLEOTIDE SEQUENCE [LARGE SCALE GENOMIC DNA]</scope>
    <source>
        <strain evidence="2 3">CGMCC 1.6102</strain>
    </source>
</reference>